<evidence type="ECO:0000256" key="2">
    <source>
        <dbReference type="ARBA" id="ARBA00022540"/>
    </source>
</evidence>
<reference evidence="6 7" key="1">
    <citation type="submission" date="2020-08" db="EMBL/GenBank/DDBJ databases">
        <authorList>
            <person name="Newling K."/>
            <person name="Davey J."/>
            <person name="Forrester S."/>
        </authorList>
    </citation>
    <scope>NUCLEOTIDE SEQUENCE [LARGE SCALE GENOMIC DNA]</scope>
    <source>
        <strain evidence="7">Crithidia deanei Carvalho (ATCC PRA-265)</strain>
    </source>
</reference>
<dbReference type="SUPFAM" id="SSF116742">
    <property type="entry name" value="eIF2alpha middle domain-like"/>
    <property type="match status" value="1"/>
</dbReference>
<dbReference type="Pfam" id="PF00575">
    <property type="entry name" value="S1"/>
    <property type="match status" value="1"/>
</dbReference>
<dbReference type="PANTHER" id="PTHR10602:SF0">
    <property type="entry name" value="EUKARYOTIC TRANSLATION INITIATION FACTOR 2 SUBUNIT 1"/>
    <property type="match status" value="1"/>
</dbReference>
<dbReference type="GO" id="GO:0003743">
    <property type="term" value="F:translation initiation factor activity"/>
    <property type="evidence" value="ECO:0007669"/>
    <property type="project" value="UniProtKB-KW"/>
</dbReference>
<evidence type="ECO:0000313" key="6">
    <source>
        <dbReference type="EMBL" id="CAD2222710.1"/>
    </source>
</evidence>
<keyword evidence="2 6" id="KW-0396">Initiation factor</keyword>
<feature type="region of interest" description="Disordered" evidence="4">
    <location>
        <begin position="391"/>
        <end position="421"/>
    </location>
</feature>
<name>S9WL70_9TRYP</name>
<dbReference type="PROSITE" id="PS50126">
    <property type="entry name" value="S1"/>
    <property type="match status" value="1"/>
</dbReference>
<dbReference type="SUPFAM" id="SSF50249">
    <property type="entry name" value="Nucleic acid-binding proteins"/>
    <property type="match status" value="1"/>
</dbReference>
<dbReference type="SMART" id="SM00316">
    <property type="entry name" value="S1"/>
    <property type="match status" value="1"/>
</dbReference>
<dbReference type="GO" id="GO:0043022">
    <property type="term" value="F:ribosome binding"/>
    <property type="evidence" value="ECO:0007669"/>
    <property type="project" value="TreeGrafter"/>
</dbReference>
<keyword evidence="7" id="KW-1185">Reference proteome</keyword>
<feature type="compositionally biased region" description="Acidic residues" evidence="4">
    <location>
        <begin position="410"/>
        <end position="421"/>
    </location>
</feature>
<dbReference type="Gene3D" id="1.10.150.190">
    <property type="entry name" value="Translation initiation factor 2, subunit 1, domain 2"/>
    <property type="match status" value="1"/>
</dbReference>
<dbReference type="Gene3D" id="3.30.70.1130">
    <property type="entry name" value="EIF_2_alpha"/>
    <property type="match status" value="1"/>
</dbReference>
<protein>
    <submittedName>
        <fullName evidence="6">S1 RNA binding domain/Eukaryotic translation initiation factor 2 alpha subunit, putative</fullName>
    </submittedName>
</protein>
<keyword evidence="3" id="KW-0648">Protein biosynthesis</keyword>
<feature type="domain" description="S1 motif" evidence="5">
    <location>
        <begin position="131"/>
        <end position="202"/>
    </location>
</feature>
<dbReference type="PANTHER" id="PTHR10602">
    <property type="entry name" value="EUKARYOTIC TRANSLATION INITIATION FACTOR 2 SUBUNIT 1"/>
    <property type="match status" value="1"/>
</dbReference>
<gene>
    <name evidence="6" type="ORF">ADEAN_001025700</name>
</gene>
<dbReference type="GO" id="GO:0003723">
    <property type="term" value="F:RNA binding"/>
    <property type="evidence" value="ECO:0007669"/>
    <property type="project" value="InterPro"/>
</dbReference>
<dbReference type="VEuPathDB" id="TriTrypDB:ADEAN_001025700"/>
<dbReference type="CDD" id="cd04452">
    <property type="entry name" value="S1_IF2_alpha"/>
    <property type="match status" value="1"/>
</dbReference>
<organism evidence="6 7">
    <name type="scientific">Angomonas deanei</name>
    <dbReference type="NCBI Taxonomy" id="59799"/>
    <lineage>
        <taxon>Eukaryota</taxon>
        <taxon>Discoba</taxon>
        <taxon>Euglenozoa</taxon>
        <taxon>Kinetoplastea</taxon>
        <taxon>Metakinetoplastina</taxon>
        <taxon>Trypanosomatida</taxon>
        <taxon>Trypanosomatidae</taxon>
        <taxon>Strigomonadinae</taxon>
        <taxon>Angomonas</taxon>
    </lineage>
</organism>
<evidence type="ECO:0000259" key="5">
    <source>
        <dbReference type="PROSITE" id="PS50126"/>
    </source>
</evidence>
<dbReference type="InterPro" id="IPR003029">
    <property type="entry name" value="S1_domain"/>
</dbReference>
<dbReference type="Proteomes" id="UP000515908">
    <property type="component" value="Chromosome 27"/>
</dbReference>
<dbReference type="InterPro" id="IPR044126">
    <property type="entry name" value="S1_IF2_alpha"/>
</dbReference>
<dbReference type="InterPro" id="IPR024054">
    <property type="entry name" value="TIF2_asu_middle_sf"/>
</dbReference>
<dbReference type="InterPro" id="IPR011488">
    <property type="entry name" value="TIF_2_asu"/>
</dbReference>
<dbReference type="GO" id="GO:0005850">
    <property type="term" value="C:eukaryotic translation initiation factor 2 complex"/>
    <property type="evidence" value="ECO:0007669"/>
    <property type="project" value="TreeGrafter"/>
</dbReference>
<sequence>MASYIVENPETVDYATKYCVKTTDGVSYQVPKEFFQLHQNLVRRKLTLNKQFDIPIDSKTMEHLVHLLEKIVILSAQAVEEEIKGTSNNQPKWMEGLNKKQLKFVHGCLGITSWEGKDVIPFYPNPQPEVGQVVWAKIVGVTDTQGTAHLLEYGRREGTIPNTEATRRRVRSMGRVFKVGKNEAVQVVRIDAAKGYIDLSKKQVTPTEAKNCEIKYKRGNEVRSVLCHVADTCELPATEVMEQIAYPLYEKEAGKDAFEWLYLINQLNQDGKTDEMEKILGPLNLSEKLTTTLLDVLKNAMRRKVVTILAEVELECYECDGVEVIREVLKSARRFAEKESPDIPVSFSIIGPPRYGLRARTDMKEEALLLFAKVIEKMKIEVAQKKGLMSVKVPPQITGDDGDKQGDENDKQDDDQDEDDD</sequence>
<evidence type="ECO:0000256" key="3">
    <source>
        <dbReference type="ARBA" id="ARBA00022917"/>
    </source>
</evidence>
<dbReference type="SUPFAM" id="SSF110993">
    <property type="entry name" value="eIF-2-alpha, C-terminal domain"/>
    <property type="match status" value="1"/>
</dbReference>
<proteinExistence type="inferred from homology"/>
<evidence type="ECO:0000256" key="1">
    <source>
        <dbReference type="ARBA" id="ARBA00007223"/>
    </source>
</evidence>
<accession>S9WL70</accession>
<dbReference type="Gene3D" id="2.40.50.140">
    <property type="entry name" value="Nucleic acid-binding proteins"/>
    <property type="match status" value="1"/>
</dbReference>
<evidence type="ECO:0000313" key="7">
    <source>
        <dbReference type="Proteomes" id="UP000515908"/>
    </source>
</evidence>
<evidence type="ECO:0000256" key="4">
    <source>
        <dbReference type="SAM" id="MobiDB-lite"/>
    </source>
</evidence>
<dbReference type="InterPro" id="IPR024055">
    <property type="entry name" value="TIF2_asu_C"/>
</dbReference>
<dbReference type="GO" id="GO:0033290">
    <property type="term" value="C:eukaryotic 48S preinitiation complex"/>
    <property type="evidence" value="ECO:0007669"/>
    <property type="project" value="TreeGrafter"/>
</dbReference>
<dbReference type="InterPro" id="IPR012340">
    <property type="entry name" value="NA-bd_OB-fold"/>
</dbReference>
<dbReference type="Pfam" id="PF07541">
    <property type="entry name" value="EIF_2_alpha"/>
    <property type="match status" value="1"/>
</dbReference>
<dbReference type="OrthoDB" id="1685042at2759"/>
<comment type="similarity">
    <text evidence="1">Belongs to the eIF-2-alpha family.</text>
</comment>
<dbReference type="AlphaFoldDB" id="S9WL70"/>
<dbReference type="EMBL" id="LR877171">
    <property type="protein sequence ID" value="CAD2222710.1"/>
    <property type="molecule type" value="Genomic_DNA"/>
</dbReference>